<name>A0ACB8XD25_9TELE</name>
<gene>
    <name evidence="1" type="ORF">L3Q82_000003</name>
</gene>
<protein>
    <submittedName>
        <fullName evidence="1">Uncharacterized protein</fullName>
    </submittedName>
</protein>
<comment type="caution">
    <text evidence="1">The sequence shown here is derived from an EMBL/GenBank/DDBJ whole genome shotgun (WGS) entry which is preliminary data.</text>
</comment>
<reference evidence="1" key="1">
    <citation type="submission" date="2022-04" db="EMBL/GenBank/DDBJ databases">
        <title>Jade perch genome.</title>
        <authorList>
            <person name="Chao B."/>
        </authorList>
    </citation>
    <scope>NUCLEOTIDE SEQUENCE</scope>
    <source>
        <strain evidence="1">CB-2022</strain>
    </source>
</reference>
<proteinExistence type="predicted"/>
<accession>A0ACB8XD25</accession>
<dbReference type="EMBL" id="CM041531">
    <property type="protein sequence ID" value="KAI3376733.1"/>
    <property type="molecule type" value="Genomic_DNA"/>
</dbReference>
<evidence type="ECO:0000313" key="2">
    <source>
        <dbReference type="Proteomes" id="UP000831701"/>
    </source>
</evidence>
<evidence type="ECO:0000313" key="1">
    <source>
        <dbReference type="EMBL" id="KAI3376733.1"/>
    </source>
</evidence>
<organism evidence="1 2">
    <name type="scientific">Scortum barcoo</name>
    <name type="common">barcoo grunter</name>
    <dbReference type="NCBI Taxonomy" id="214431"/>
    <lineage>
        <taxon>Eukaryota</taxon>
        <taxon>Metazoa</taxon>
        <taxon>Chordata</taxon>
        <taxon>Craniata</taxon>
        <taxon>Vertebrata</taxon>
        <taxon>Euteleostomi</taxon>
        <taxon>Actinopterygii</taxon>
        <taxon>Neopterygii</taxon>
        <taxon>Teleostei</taxon>
        <taxon>Neoteleostei</taxon>
        <taxon>Acanthomorphata</taxon>
        <taxon>Eupercaria</taxon>
        <taxon>Centrarchiformes</taxon>
        <taxon>Terapontoidei</taxon>
        <taxon>Terapontidae</taxon>
        <taxon>Scortum</taxon>
    </lineage>
</organism>
<dbReference type="Proteomes" id="UP000831701">
    <property type="component" value="Chromosome 1"/>
</dbReference>
<sequence length="465" mass="52363">MSIIALPGTSHTMGIYHPQKPGKIRVVFDCSAKYEGVSLNDHLLTGPELTNNLIGVLCRFRKGPVAVMCDIERMFHQFHVKTEDRDYLRFLWWDDGDFQSQPSVYRMIVHLFGAASSPGCANYGLKHIAAQGQGRYSEASIRFVERNFYVDDGLTSVSSDDEAIQLISEARQLCSAGKLRIHKFISNRQEVLASLPREECAETVRHQDLALSEPLIERALGVKWCISSDQFLFRVVVNERPLSRRGVLSTVASIYDPLGFVAPFILVGKQILQQMCREKTGWDEPLSDDLLSQWESWLLDLQTLADVKIQRCYLPTTFGQVQSHELHNFSDASVTGYGECTYLRAVSATGQVHCSLIMGKARVAPTKVTTVPRLELSAAVVAVRTSDLLRKELEIEGAQEIFWTDSRVVLGYVNNEARRFHVFVANRIQRIKESTNPSQWRYVVSEENPADHASRGLKAKELIAS</sequence>
<keyword evidence="2" id="KW-1185">Reference proteome</keyword>